<dbReference type="EMBL" id="QUAJ01000013">
    <property type="protein sequence ID" value="REI41047.1"/>
    <property type="molecule type" value="Genomic_DNA"/>
</dbReference>
<dbReference type="NCBIfam" id="TIGR00254">
    <property type="entry name" value="GGDEF"/>
    <property type="match status" value="1"/>
</dbReference>
<dbReference type="PROSITE" id="PS50887">
    <property type="entry name" value="GGDEF"/>
    <property type="match status" value="1"/>
</dbReference>
<dbReference type="CDD" id="cd01949">
    <property type="entry name" value="GGDEF"/>
    <property type="match status" value="1"/>
</dbReference>
<dbReference type="PANTHER" id="PTHR44757">
    <property type="entry name" value="DIGUANYLATE CYCLASE DGCP"/>
    <property type="match status" value="1"/>
</dbReference>
<accession>A0ABX9KGI5</accession>
<organism evidence="2 3">
    <name type="scientific">Psychrilyobacter piezotolerans</name>
    <dbReference type="NCBI Taxonomy" id="2293438"/>
    <lineage>
        <taxon>Bacteria</taxon>
        <taxon>Fusobacteriati</taxon>
        <taxon>Fusobacteriota</taxon>
        <taxon>Fusobacteriia</taxon>
        <taxon>Fusobacteriales</taxon>
        <taxon>Fusobacteriaceae</taxon>
        <taxon>Psychrilyobacter</taxon>
    </lineage>
</organism>
<name>A0ABX9KGI5_9FUSO</name>
<protein>
    <submittedName>
        <fullName evidence="2">Diguanylate cyclase</fullName>
    </submittedName>
</protein>
<reference evidence="2 3" key="1">
    <citation type="submission" date="2018-08" db="EMBL/GenBank/DDBJ databases">
        <title>Draft genome sequence of Psychrilyobacter sp. strain SD5 isolated from Black Sea water.</title>
        <authorList>
            <person name="Yadav S."/>
            <person name="Villanueva L."/>
            <person name="Damste J.S.S."/>
        </authorList>
    </citation>
    <scope>NUCLEOTIDE SEQUENCE [LARGE SCALE GENOMIC DNA]</scope>
    <source>
        <strain evidence="2 3">SD5</strain>
    </source>
</reference>
<dbReference type="Proteomes" id="UP000263486">
    <property type="component" value="Unassembled WGS sequence"/>
</dbReference>
<dbReference type="InterPro" id="IPR000160">
    <property type="entry name" value="GGDEF_dom"/>
</dbReference>
<dbReference type="InterPro" id="IPR043128">
    <property type="entry name" value="Rev_trsase/Diguanyl_cyclase"/>
</dbReference>
<dbReference type="InterPro" id="IPR012437">
    <property type="entry name" value="DUF1638"/>
</dbReference>
<sequence length="672" mass="77807">MKNKTCILICSNFYLELKAVLDKEKLNDFFAKSFDCNCAVPQQESCSVIERILEKNKNKYSRTHLICSSGCTGTGSLNKNKPDFGISETKLCFNYLINENIVNTYLDKGNYIISPGWLNRWEHYVIDIWKFDQNTAREFFREHVSQLLLLDTGVYKESIRKIQQFSNYVDRPFEILPVGLDYFSLFIKNIILELKNESVQARQEEQRKISILQNKKNSDYSMICDWFGNLKQTMGEESVIKHILDLIKMLFAPGKIIYLSVGDGEKINKLICFPQGCDQSELMEIYENRMDGKYRWTRSGSGFCIKISHEGTLLGILLVDDIMFAEYRNSYLNTFLDISNIFGLTISTARIYSKFLDTKNSLSIQKSYFQQLFKNSPDGILRLDKDLSVKDVNIAFLQMFQSFKKNVIGIKIRDLLGLSNKTENYDIYIYQLKKGQTVKIETKIRSQNRERDVYILAYPIINLDELTGFYVIFSDISDRKNKEKKIRKLAYEDSLTGMLNRRAFEIQLMTALDRYRLKKEIFTLFIIDINKFKKINDTFGHSVGDEVLVKVAAKLKGCMRKSDAAFRIGGDEFALIIPDLCQVDVVENMAKRILSNLEMKFPVKESTFKLSASMGISICPYDGTDMETLYKKADIAMYKVKKMQSHEFSFFSSRYDNESNADLCAAAVRSEY</sequence>
<dbReference type="SMART" id="SM00267">
    <property type="entry name" value="GGDEF"/>
    <property type="match status" value="1"/>
</dbReference>
<dbReference type="CDD" id="cd00130">
    <property type="entry name" value="PAS"/>
    <property type="match status" value="1"/>
</dbReference>
<dbReference type="Gene3D" id="3.30.70.270">
    <property type="match status" value="1"/>
</dbReference>
<dbReference type="RefSeq" id="WP_114642405.1">
    <property type="nucleotide sequence ID" value="NZ_JAACIO010000014.1"/>
</dbReference>
<evidence type="ECO:0000259" key="1">
    <source>
        <dbReference type="PROSITE" id="PS50887"/>
    </source>
</evidence>
<dbReference type="SUPFAM" id="SSF55785">
    <property type="entry name" value="PYP-like sensor domain (PAS domain)"/>
    <property type="match status" value="1"/>
</dbReference>
<keyword evidence="3" id="KW-1185">Reference proteome</keyword>
<dbReference type="InterPro" id="IPR035965">
    <property type="entry name" value="PAS-like_dom_sf"/>
</dbReference>
<proteinExistence type="predicted"/>
<dbReference type="InterPro" id="IPR052155">
    <property type="entry name" value="Biofilm_reg_signaling"/>
</dbReference>
<dbReference type="InterPro" id="IPR029787">
    <property type="entry name" value="Nucleotide_cyclase"/>
</dbReference>
<feature type="domain" description="GGDEF" evidence="1">
    <location>
        <begin position="520"/>
        <end position="653"/>
    </location>
</feature>
<dbReference type="PANTHER" id="PTHR44757:SF2">
    <property type="entry name" value="BIOFILM ARCHITECTURE MAINTENANCE PROTEIN MBAA"/>
    <property type="match status" value="1"/>
</dbReference>
<comment type="caution">
    <text evidence="2">The sequence shown here is derived from an EMBL/GenBank/DDBJ whole genome shotgun (WGS) entry which is preliminary data.</text>
</comment>
<evidence type="ECO:0000313" key="3">
    <source>
        <dbReference type="Proteomes" id="UP000263486"/>
    </source>
</evidence>
<dbReference type="SUPFAM" id="SSF55073">
    <property type="entry name" value="Nucleotide cyclase"/>
    <property type="match status" value="1"/>
</dbReference>
<dbReference type="Gene3D" id="3.30.450.20">
    <property type="entry name" value="PAS domain"/>
    <property type="match status" value="1"/>
</dbReference>
<dbReference type="Pfam" id="PF08448">
    <property type="entry name" value="PAS_4"/>
    <property type="match status" value="1"/>
</dbReference>
<dbReference type="InterPro" id="IPR000014">
    <property type="entry name" value="PAS"/>
</dbReference>
<dbReference type="Pfam" id="PF00990">
    <property type="entry name" value="GGDEF"/>
    <property type="match status" value="1"/>
</dbReference>
<dbReference type="InterPro" id="IPR013656">
    <property type="entry name" value="PAS_4"/>
</dbReference>
<dbReference type="NCBIfam" id="TIGR00229">
    <property type="entry name" value="sensory_box"/>
    <property type="match status" value="1"/>
</dbReference>
<gene>
    <name evidence="2" type="ORF">DYH56_08405</name>
</gene>
<evidence type="ECO:0000313" key="2">
    <source>
        <dbReference type="EMBL" id="REI41047.1"/>
    </source>
</evidence>
<dbReference type="Pfam" id="PF07796">
    <property type="entry name" value="DUF1638"/>
    <property type="match status" value="1"/>
</dbReference>